<accession>A0A6L5XGM6</accession>
<evidence type="ECO:0000313" key="1">
    <source>
        <dbReference type="EMBL" id="MSS18681.1"/>
    </source>
</evidence>
<dbReference type="Proteomes" id="UP000483362">
    <property type="component" value="Unassembled WGS sequence"/>
</dbReference>
<dbReference type="RefSeq" id="WP_154328093.1">
    <property type="nucleotide sequence ID" value="NZ_CP045696.1"/>
</dbReference>
<organism evidence="1 2">
    <name type="scientific">Sodaliphilus pleomorphus</name>
    <dbReference type="NCBI Taxonomy" id="2606626"/>
    <lineage>
        <taxon>Bacteria</taxon>
        <taxon>Pseudomonadati</taxon>
        <taxon>Bacteroidota</taxon>
        <taxon>Bacteroidia</taxon>
        <taxon>Bacteroidales</taxon>
        <taxon>Muribaculaceae</taxon>
        <taxon>Sodaliphilus</taxon>
    </lineage>
</organism>
<protein>
    <submittedName>
        <fullName evidence="1">Uncharacterized protein</fullName>
    </submittedName>
</protein>
<proteinExistence type="predicted"/>
<evidence type="ECO:0000313" key="2">
    <source>
        <dbReference type="Proteomes" id="UP000483362"/>
    </source>
</evidence>
<comment type="caution">
    <text evidence="1">The sequence shown here is derived from an EMBL/GenBank/DDBJ whole genome shotgun (WGS) entry which is preliminary data.</text>
</comment>
<sequence length="99" mass="11114">MKTTTNTNIYDFELRQPNGILLASFTGSLAECHQRADRLATARKTQLTCHYRPTACNGRWRKMGTYLGCQRIVDGYGRYLCISSTHTLVIPGTGKEVTL</sequence>
<keyword evidence="2" id="KW-1185">Reference proteome</keyword>
<gene>
    <name evidence="1" type="ORF">FYJ29_13080</name>
</gene>
<reference evidence="1 2" key="1">
    <citation type="submission" date="2019-08" db="EMBL/GenBank/DDBJ databases">
        <title>In-depth cultivation of the pig gut microbiome towards novel bacterial diversity and tailored functional studies.</title>
        <authorList>
            <person name="Wylensek D."/>
            <person name="Hitch T.C.A."/>
            <person name="Clavel T."/>
        </authorList>
    </citation>
    <scope>NUCLEOTIDE SEQUENCE [LARGE SCALE GENOMIC DNA]</scope>
    <source>
        <strain evidence="1 2">Oil-RF-744-WCA-WT-10</strain>
    </source>
</reference>
<dbReference type="AlphaFoldDB" id="A0A6L5XGM6"/>
<dbReference type="EMBL" id="VULT01000029">
    <property type="protein sequence ID" value="MSS18681.1"/>
    <property type="molecule type" value="Genomic_DNA"/>
</dbReference>
<name>A0A6L5XGM6_9BACT</name>